<accession>A0A089XB32</accession>
<keyword evidence="4" id="KW-1185">Reference proteome</keyword>
<protein>
    <submittedName>
        <fullName evidence="3">Uncharacterized protein</fullName>
    </submittedName>
</protein>
<feature type="compositionally biased region" description="Basic and acidic residues" evidence="1">
    <location>
        <begin position="62"/>
        <end position="72"/>
    </location>
</feature>
<feature type="compositionally biased region" description="Acidic residues" evidence="1">
    <location>
        <begin position="73"/>
        <end position="86"/>
    </location>
</feature>
<proteinExistence type="predicted"/>
<evidence type="ECO:0000256" key="1">
    <source>
        <dbReference type="SAM" id="MobiDB-lite"/>
    </source>
</evidence>
<sequence length="86" mass="9205">MSPQLGHLIREDRDVNGATLAILAIAGLASISLFALKGVLDQLPDVIDSAGKVRDALERFKQKQDEAAKPEEQEPPAESDEPPMAA</sequence>
<keyword evidence="2" id="KW-1133">Transmembrane helix</keyword>
<dbReference type="eggNOG" id="ENOG50302KG">
    <property type="taxonomic scope" value="Bacteria"/>
</dbReference>
<name>A0A089XB32_STRGA</name>
<keyword evidence="2" id="KW-0472">Membrane</keyword>
<gene>
    <name evidence="3" type="ORF">SGLAU_11690</name>
</gene>
<dbReference type="Proteomes" id="UP000029482">
    <property type="component" value="Chromosome"/>
</dbReference>
<feature type="region of interest" description="Disordered" evidence="1">
    <location>
        <begin position="62"/>
        <end position="86"/>
    </location>
</feature>
<feature type="transmembrane region" description="Helical" evidence="2">
    <location>
        <begin position="20"/>
        <end position="40"/>
    </location>
</feature>
<dbReference type="EMBL" id="CP009438">
    <property type="protein sequence ID" value="AIR98339.1"/>
    <property type="molecule type" value="Genomic_DNA"/>
</dbReference>
<organism evidence="3 4">
    <name type="scientific">Streptomyces glaucescens</name>
    <dbReference type="NCBI Taxonomy" id="1907"/>
    <lineage>
        <taxon>Bacteria</taxon>
        <taxon>Bacillati</taxon>
        <taxon>Actinomycetota</taxon>
        <taxon>Actinomycetes</taxon>
        <taxon>Kitasatosporales</taxon>
        <taxon>Streptomycetaceae</taxon>
        <taxon>Streptomyces</taxon>
    </lineage>
</organism>
<dbReference type="AlphaFoldDB" id="A0A089XB32"/>
<reference evidence="4" key="1">
    <citation type="journal article" date="2015" name="J. Biotechnol.">
        <title>Complete genome sequence of the actinobacterium Streptomyces glaucescens GLA.O (DSM 40922) consisting of a linear chromosome and one linear plasmid.</title>
        <authorList>
            <person name="Ortseifen V."/>
            <person name="Winkler A."/>
            <person name="Albersmeier A."/>
            <person name="Wendler S."/>
            <person name="Puhler A."/>
            <person name="Kalinowski J."/>
            <person name="Ruckert C."/>
        </authorList>
    </citation>
    <scope>NUCLEOTIDE SEQUENCE [LARGE SCALE GENOMIC DNA]</scope>
    <source>
        <strain evidence="4">DSM 40922 / GLA O</strain>
    </source>
</reference>
<keyword evidence="2" id="KW-0812">Transmembrane</keyword>
<dbReference type="RefSeq" id="WP_244315197.1">
    <property type="nucleotide sequence ID" value="NZ_CP009438.1"/>
</dbReference>
<evidence type="ECO:0000313" key="3">
    <source>
        <dbReference type="EMBL" id="AIR98339.1"/>
    </source>
</evidence>
<evidence type="ECO:0000256" key="2">
    <source>
        <dbReference type="SAM" id="Phobius"/>
    </source>
</evidence>
<evidence type="ECO:0000313" key="4">
    <source>
        <dbReference type="Proteomes" id="UP000029482"/>
    </source>
</evidence>
<dbReference type="HOGENOM" id="CLU_192332_0_0_11"/>
<dbReference type="KEGG" id="sgu:SGLAU_11690"/>